<dbReference type="Proteomes" id="UP000011518">
    <property type="component" value="Unassembled WGS sequence"/>
</dbReference>
<protein>
    <submittedName>
        <fullName evidence="2">Uncharacterized protein</fullName>
    </submittedName>
</protein>
<evidence type="ECO:0000313" key="2">
    <source>
        <dbReference type="EMBL" id="ELW63533.1"/>
    </source>
</evidence>
<name>L9KLD5_TUPCH</name>
<evidence type="ECO:0000256" key="1">
    <source>
        <dbReference type="SAM" id="MobiDB-lite"/>
    </source>
</evidence>
<feature type="region of interest" description="Disordered" evidence="1">
    <location>
        <begin position="113"/>
        <end position="187"/>
    </location>
</feature>
<gene>
    <name evidence="2" type="ORF">TREES_T100020688</name>
</gene>
<dbReference type="EMBL" id="KB320773">
    <property type="protein sequence ID" value="ELW63533.1"/>
    <property type="molecule type" value="Genomic_DNA"/>
</dbReference>
<sequence length="187" mass="19730">MAVVRAKCLCRAVLREVPVLAEVRLCQGRAGENDRCEVLKGTGLRGDLADTRCDGGLQAWHSAFPASTPRLCSVPGRANLPDSSHQGLALELQSGQRHVQSDPGLALAAGLREDAGSGDAQQGSQVEVSRWPHSEKDRVRLTPKSGYSGPAGPPRKPRSLDPQGPCSRCLLSLSGTGVLGHSEQNPV</sequence>
<evidence type="ECO:0000313" key="3">
    <source>
        <dbReference type="Proteomes" id="UP000011518"/>
    </source>
</evidence>
<feature type="compositionally biased region" description="Basic and acidic residues" evidence="1">
    <location>
        <begin position="130"/>
        <end position="140"/>
    </location>
</feature>
<dbReference type="AlphaFoldDB" id="L9KLD5"/>
<reference evidence="3" key="1">
    <citation type="submission" date="2012-07" db="EMBL/GenBank/DDBJ databases">
        <title>Genome of the Chinese tree shrew, a rising model animal genetically related to primates.</title>
        <authorList>
            <person name="Zhang G."/>
            <person name="Fan Y."/>
            <person name="Yao Y."/>
            <person name="Huang Z."/>
        </authorList>
    </citation>
    <scope>NUCLEOTIDE SEQUENCE [LARGE SCALE GENOMIC DNA]</scope>
</reference>
<accession>L9KLD5</accession>
<reference evidence="3" key="2">
    <citation type="journal article" date="2013" name="Nat. Commun.">
        <title>Genome of the Chinese tree shrew.</title>
        <authorList>
            <person name="Fan Y."/>
            <person name="Huang Z.Y."/>
            <person name="Cao C.C."/>
            <person name="Chen C.S."/>
            <person name="Chen Y.X."/>
            <person name="Fan D.D."/>
            <person name="He J."/>
            <person name="Hou H.L."/>
            <person name="Hu L."/>
            <person name="Hu X.T."/>
            <person name="Jiang X.T."/>
            <person name="Lai R."/>
            <person name="Lang Y.S."/>
            <person name="Liang B."/>
            <person name="Liao S.G."/>
            <person name="Mu D."/>
            <person name="Ma Y.Y."/>
            <person name="Niu Y.Y."/>
            <person name="Sun X.Q."/>
            <person name="Xia J.Q."/>
            <person name="Xiao J."/>
            <person name="Xiong Z.Q."/>
            <person name="Xu L."/>
            <person name="Yang L."/>
            <person name="Zhang Y."/>
            <person name="Zhao W."/>
            <person name="Zhao X.D."/>
            <person name="Zheng Y.T."/>
            <person name="Zhou J.M."/>
            <person name="Zhu Y.B."/>
            <person name="Zhang G.J."/>
            <person name="Wang J."/>
            <person name="Yao Y.G."/>
        </authorList>
    </citation>
    <scope>NUCLEOTIDE SEQUENCE [LARGE SCALE GENOMIC DNA]</scope>
</reference>
<organism evidence="2 3">
    <name type="scientific">Tupaia chinensis</name>
    <name type="common">Chinese tree shrew</name>
    <name type="synonym">Tupaia belangeri chinensis</name>
    <dbReference type="NCBI Taxonomy" id="246437"/>
    <lineage>
        <taxon>Eukaryota</taxon>
        <taxon>Metazoa</taxon>
        <taxon>Chordata</taxon>
        <taxon>Craniata</taxon>
        <taxon>Vertebrata</taxon>
        <taxon>Euteleostomi</taxon>
        <taxon>Mammalia</taxon>
        <taxon>Eutheria</taxon>
        <taxon>Euarchontoglires</taxon>
        <taxon>Scandentia</taxon>
        <taxon>Tupaiidae</taxon>
        <taxon>Tupaia</taxon>
    </lineage>
</organism>
<dbReference type="InParanoid" id="L9KLD5"/>
<proteinExistence type="predicted"/>
<keyword evidence="3" id="KW-1185">Reference proteome</keyword>